<dbReference type="AlphaFoldDB" id="A0AAE9WGM0"/>
<dbReference type="EMBL" id="CP115612">
    <property type="protein sequence ID" value="WBW74363.1"/>
    <property type="molecule type" value="Genomic_DNA"/>
</dbReference>
<dbReference type="RefSeq" id="XP_056038606.1">
    <property type="nucleotide sequence ID" value="XM_056181740.1"/>
</dbReference>
<sequence>MTDSNSKEREINKDENILRGDKERESFVSDLLVLPVSRVGWERMWREHTGKEIWDKVVERSVR</sequence>
<protein>
    <submittedName>
        <fullName evidence="1">Uncharacterized protein</fullName>
    </submittedName>
</protein>
<organism evidence="1 2">
    <name type="scientific">Schizosaccharomyces osmophilus</name>
    <dbReference type="NCBI Taxonomy" id="2545709"/>
    <lineage>
        <taxon>Eukaryota</taxon>
        <taxon>Fungi</taxon>
        <taxon>Dikarya</taxon>
        <taxon>Ascomycota</taxon>
        <taxon>Taphrinomycotina</taxon>
        <taxon>Schizosaccharomycetes</taxon>
        <taxon>Schizosaccharomycetales</taxon>
        <taxon>Schizosaccharomycetaceae</taxon>
        <taxon>Schizosaccharomyces</taxon>
    </lineage>
</organism>
<dbReference type="KEGG" id="som:SOMG_02949"/>
<dbReference type="Proteomes" id="UP001212411">
    <property type="component" value="Chromosome 2"/>
</dbReference>
<reference evidence="1 2" key="1">
    <citation type="journal article" date="2023" name="G3 (Bethesda)">
        <title>A high-quality reference genome for the fission yeast Schizosaccharomyces osmophilus.</title>
        <authorList>
            <person name="Jia G.S."/>
            <person name="Zhang W.C."/>
            <person name="Liang Y."/>
            <person name="Liu X.H."/>
            <person name="Rhind N."/>
            <person name="Pidoux A."/>
            <person name="Brysch-Herzberg M."/>
            <person name="Du L.L."/>
        </authorList>
    </citation>
    <scope>NUCLEOTIDE SEQUENCE [LARGE SCALE GENOMIC DNA]</scope>
    <source>
        <strain evidence="1 2">CBS 15793</strain>
    </source>
</reference>
<gene>
    <name evidence="1" type="ORF">SOMG_02949</name>
</gene>
<name>A0AAE9WGM0_9SCHI</name>
<keyword evidence="2" id="KW-1185">Reference proteome</keyword>
<proteinExistence type="predicted"/>
<evidence type="ECO:0000313" key="2">
    <source>
        <dbReference type="Proteomes" id="UP001212411"/>
    </source>
</evidence>
<dbReference type="GeneID" id="80876429"/>
<accession>A0AAE9WGM0</accession>
<evidence type="ECO:0000313" key="1">
    <source>
        <dbReference type="EMBL" id="WBW74363.1"/>
    </source>
</evidence>